<gene>
    <name evidence="6" type="ORF">D7Z94_05305</name>
</gene>
<dbReference type="RefSeq" id="WP_120710456.1">
    <property type="nucleotide sequence ID" value="NZ_CANMKH010000006.1"/>
</dbReference>
<dbReference type="AlphaFoldDB" id="A0A3B0CG73"/>
<feature type="transmembrane region" description="Helical" evidence="5">
    <location>
        <begin position="12"/>
        <end position="34"/>
    </location>
</feature>
<dbReference type="InterPro" id="IPR032808">
    <property type="entry name" value="DoxX"/>
</dbReference>
<evidence type="ECO:0000256" key="1">
    <source>
        <dbReference type="ARBA" id="ARBA00004141"/>
    </source>
</evidence>
<organism evidence="6 7">
    <name type="scientific">Ulvibacterium marinum</name>
    <dbReference type="NCBI Taxonomy" id="2419782"/>
    <lineage>
        <taxon>Bacteria</taxon>
        <taxon>Pseudomonadati</taxon>
        <taxon>Bacteroidota</taxon>
        <taxon>Flavobacteriia</taxon>
        <taxon>Flavobacteriales</taxon>
        <taxon>Flavobacteriaceae</taxon>
        <taxon>Ulvibacterium</taxon>
    </lineage>
</organism>
<evidence type="ECO:0000256" key="5">
    <source>
        <dbReference type="SAM" id="Phobius"/>
    </source>
</evidence>
<feature type="transmembrane region" description="Helical" evidence="5">
    <location>
        <begin position="129"/>
        <end position="152"/>
    </location>
</feature>
<dbReference type="Pfam" id="PF07681">
    <property type="entry name" value="DoxX"/>
    <property type="match status" value="1"/>
</dbReference>
<keyword evidence="4 5" id="KW-0472">Membrane</keyword>
<evidence type="ECO:0000313" key="7">
    <source>
        <dbReference type="Proteomes" id="UP000276603"/>
    </source>
</evidence>
<evidence type="ECO:0000256" key="4">
    <source>
        <dbReference type="ARBA" id="ARBA00023136"/>
    </source>
</evidence>
<accession>A0A3B0CG73</accession>
<feature type="transmembrane region" description="Helical" evidence="5">
    <location>
        <begin position="63"/>
        <end position="83"/>
    </location>
</feature>
<feature type="transmembrane region" description="Helical" evidence="5">
    <location>
        <begin position="90"/>
        <end position="109"/>
    </location>
</feature>
<reference evidence="6 7" key="1">
    <citation type="submission" date="2018-10" db="EMBL/GenBank/DDBJ databases">
        <title>Ulvibacterium marinum gen. nov., sp. nov., a novel marine bacterium of the family Flavobacteriaceae, isolated from a culture of the green alga Ulva prolifera.</title>
        <authorList>
            <person name="Zhang Z."/>
        </authorList>
    </citation>
    <scope>NUCLEOTIDE SEQUENCE [LARGE SCALE GENOMIC DNA]</scope>
    <source>
        <strain evidence="6 7">CCMM003</strain>
    </source>
</reference>
<name>A0A3B0CG73_9FLAO</name>
<evidence type="ECO:0000256" key="2">
    <source>
        <dbReference type="ARBA" id="ARBA00022692"/>
    </source>
</evidence>
<comment type="subcellular location">
    <subcellularLocation>
        <location evidence="1">Membrane</location>
        <topology evidence="1">Multi-pass membrane protein</topology>
    </subcellularLocation>
</comment>
<keyword evidence="2 5" id="KW-0812">Transmembrane</keyword>
<dbReference type="GO" id="GO:0016020">
    <property type="term" value="C:membrane"/>
    <property type="evidence" value="ECO:0007669"/>
    <property type="project" value="UniProtKB-SubCell"/>
</dbReference>
<dbReference type="EMBL" id="RBCJ01000001">
    <property type="protein sequence ID" value="RKN83249.1"/>
    <property type="molecule type" value="Genomic_DNA"/>
</dbReference>
<sequence length="164" mass="18764">MITIRNEKHLRNGLVLLRLFIGWHFLYEGIIKLYNPDWTSFGYLASAQGPFRPLFVAITNDSLIGIADWLNVMALIFVGITLVLGIWEKWGALVGMFLLALYYLAHPSFPWVTQLNVEGSYWFVNKNLIELMACFVLYQVPTGQFFGLSGILKKNKEITKTELS</sequence>
<dbReference type="OrthoDB" id="1429638at2"/>
<proteinExistence type="predicted"/>
<dbReference type="Proteomes" id="UP000276603">
    <property type="component" value="Unassembled WGS sequence"/>
</dbReference>
<evidence type="ECO:0000313" key="6">
    <source>
        <dbReference type="EMBL" id="RKN83249.1"/>
    </source>
</evidence>
<comment type="caution">
    <text evidence="6">The sequence shown here is derived from an EMBL/GenBank/DDBJ whole genome shotgun (WGS) entry which is preliminary data.</text>
</comment>
<protein>
    <submittedName>
        <fullName evidence="6">DoxX family protein</fullName>
    </submittedName>
</protein>
<keyword evidence="7" id="KW-1185">Reference proteome</keyword>
<keyword evidence="3 5" id="KW-1133">Transmembrane helix</keyword>
<evidence type="ECO:0000256" key="3">
    <source>
        <dbReference type="ARBA" id="ARBA00022989"/>
    </source>
</evidence>